<dbReference type="InterPro" id="IPR001544">
    <property type="entry name" value="Aminotrans_IV"/>
</dbReference>
<dbReference type="Pfam" id="PF01063">
    <property type="entry name" value="Aminotran_4"/>
    <property type="match status" value="1"/>
</dbReference>
<comment type="caution">
    <text evidence="1">The sequence shown here is derived from an EMBL/GenBank/DDBJ whole genome shotgun (WGS) entry which is preliminary data.</text>
</comment>
<dbReference type="InterPro" id="IPR036038">
    <property type="entry name" value="Aminotransferase-like"/>
</dbReference>
<evidence type="ECO:0000313" key="2">
    <source>
        <dbReference type="Proteomes" id="UP000218427"/>
    </source>
</evidence>
<dbReference type="RefSeq" id="WP_082679355.1">
    <property type="nucleotide sequence ID" value="NZ_LRFG02000001.1"/>
</dbReference>
<dbReference type="SUPFAM" id="SSF56752">
    <property type="entry name" value="D-aminoacid aminotransferase-like PLP-dependent enzymes"/>
    <property type="match status" value="1"/>
</dbReference>
<evidence type="ECO:0000313" key="1">
    <source>
        <dbReference type="EMBL" id="PCO06786.1"/>
    </source>
</evidence>
<gene>
    <name evidence="1" type="ORF">AWR36_003300</name>
</gene>
<organism evidence="1 2">
    <name type="scientific">Microbulbifer flavimaris</name>
    <dbReference type="NCBI Taxonomy" id="1781068"/>
    <lineage>
        <taxon>Bacteria</taxon>
        <taxon>Pseudomonadati</taxon>
        <taxon>Pseudomonadota</taxon>
        <taxon>Gammaproteobacteria</taxon>
        <taxon>Cellvibrionales</taxon>
        <taxon>Microbulbiferaceae</taxon>
        <taxon>Microbulbifer</taxon>
    </lineage>
</organism>
<reference evidence="1" key="1">
    <citation type="submission" date="2017-08" db="EMBL/GenBank/DDBJ databases">
        <title>Microbulbifer marisrubri sp. nov., a halophilic alphaproteobacterium isolated from marine sediment of the Yellow Sea, China.</title>
        <authorList>
            <person name="Zhang G."/>
            <person name="Xiong Q."/>
        </authorList>
    </citation>
    <scope>NUCLEOTIDE SEQUENCE [LARGE SCALE GENOMIC DNA]</scope>
    <source>
        <strain evidence="1">WRN-8</strain>
    </source>
</reference>
<proteinExistence type="predicted"/>
<dbReference type="EMBL" id="LRFG02000001">
    <property type="protein sequence ID" value="PCO06786.1"/>
    <property type="molecule type" value="Genomic_DNA"/>
</dbReference>
<dbReference type="Gene3D" id="3.20.10.10">
    <property type="entry name" value="D-amino Acid Aminotransferase, subunit A, domain 2"/>
    <property type="match status" value="1"/>
</dbReference>
<sequence>MDFPLLFIGGQIAESLPADKQIECGLLETMRGTTGKVPLWPYHRARLERSGRVGGPLLDLIETFLGRCITSLPDRELRLRLRVGSLHGAAYWDLRIEPISAPAGLDRGVTLHLCQTRLPRVETANPGCKELARSRYNRAMQELPSSDLLHDGLLLDEQGCLVETLRCNLLLWHGGQWFTPDLSHCGVRGVMRDWLSERVPIVETALGLENLAEAEEVAVCNSVRAVLPVRALAGSNSWQPGPHTHRLQNLVTEELW</sequence>
<keyword evidence="2" id="KW-1185">Reference proteome</keyword>
<dbReference type="InterPro" id="IPR043132">
    <property type="entry name" value="BCAT-like_C"/>
</dbReference>
<evidence type="ECO:0008006" key="3">
    <source>
        <dbReference type="Google" id="ProtNLM"/>
    </source>
</evidence>
<dbReference type="Proteomes" id="UP000218427">
    <property type="component" value="Unassembled WGS sequence"/>
</dbReference>
<accession>A0ABX4I3V1</accession>
<name>A0ABX4I3V1_9GAMM</name>
<protein>
    <recommendedName>
        <fullName evidence="3">Aminodeoxychorismate lyase</fullName>
    </recommendedName>
</protein>